<dbReference type="SUPFAM" id="SSF109854">
    <property type="entry name" value="DinB/YfiT-like putative metalloenzymes"/>
    <property type="match status" value="1"/>
</dbReference>
<dbReference type="EMBL" id="CP016545">
    <property type="protein sequence ID" value="ANU08462.1"/>
    <property type="molecule type" value="Genomic_DNA"/>
</dbReference>
<accession>A0A1C7DAQ5</accession>
<dbReference type="OrthoDB" id="338237at2"/>
<dbReference type="InterPro" id="IPR018531">
    <property type="entry name" value="DUF1993"/>
</dbReference>
<evidence type="ECO:0000313" key="1">
    <source>
        <dbReference type="EMBL" id="ANU08462.1"/>
    </source>
</evidence>
<evidence type="ECO:0008006" key="3">
    <source>
        <dbReference type="Google" id="ProtNLM"/>
    </source>
</evidence>
<dbReference type="STRING" id="645517.A6F65_02177"/>
<evidence type="ECO:0000313" key="2">
    <source>
        <dbReference type="Proteomes" id="UP000092698"/>
    </source>
</evidence>
<proteinExistence type="predicted"/>
<dbReference type="InterPro" id="IPR034660">
    <property type="entry name" value="DinB/YfiT-like"/>
</dbReference>
<dbReference type="KEGG" id="anh:A6F65_02177"/>
<dbReference type="PANTHER" id="PTHR36922:SF1">
    <property type="entry name" value="DUF1993 DOMAIN-CONTAINING PROTEIN"/>
    <property type="match status" value="1"/>
</dbReference>
<name>A0A1C7DAQ5_9SPHN</name>
<dbReference type="PANTHER" id="PTHR36922">
    <property type="entry name" value="BLL2446 PROTEIN"/>
    <property type="match status" value="1"/>
</dbReference>
<gene>
    <name evidence="1" type="ORF">A6F65_02177</name>
</gene>
<dbReference type="PATRIC" id="fig|645517.4.peg.2160"/>
<dbReference type="RefSeq" id="WP_067788572.1">
    <property type="nucleotide sequence ID" value="NZ_CP016545.1"/>
</dbReference>
<keyword evidence="2" id="KW-1185">Reference proteome</keyword>
<dbReference type="AlphaFoldDB" id="A0A1C7DAQ5"/>
<organism evidence="1 2">
    <name type="scientific">Paraurantiacibacter namhicola</name>
    <dbReference type="NCBI Taxonomy" id="645517"/>
    <lineage>
        <taxon>Bacteria</taxon>
        <taxon>Pseudomonadati</taxon>
        <taxon>Pseudomonadota</taxon>
        <taxon>Alphaproteobacteria</taxon>
        <taxon>Sphingomonadales</taxon>
        <taxon>Erythrobacteraceae</taxon>
        <taxon>Paraurantiacibacter</taxon>
    </lineage>
</organism>
<protein>
    <recommendedName>
        <fullName evidence="3">DUF1993 domain-containing protein</fullName>
    </recommendedName>
</protein>
<dbReference type="Gene3D" id="1.20.120.450">
    <property type="entry name" value="dinb family like domain"/>
    <property type="match status" value="1"/>
</dbReference>
<dbReference type="Pfam" id="PF09351">
    <property type="entry name" value="DUF1993"/>
    <property type="match status" value="1"/>
</dbReference>
<dbReference type="Proteomes" id="UP000092698">
    <property type="component" value="Chromosome"/>
</dbReference>
<sequence length="176" mass="19587">MSLTLHAAFVPNCLQILDGMLGQIDKAEAHCAEHGIDAVELLEARLHETMWALPHHVRSCWMHSAYTLDQVPTGEFTPDFTDLPADWAAMRAMIGEAKDRLAAATPEDMEGYAGTTVHFVLGGKKLMTFDGQDFVLSFNQPNFMFHAATFYDILRMKGVPLGKRDFLGPMRMMPTG</sequence>
<reference evidence="1 2" key="1">
    <citation type="submission" date="2016-07" db="EMBL/GenBank/DDBJ databases">
        <title>Complete genome sequence of Altererythrobacter namhicola JCM 16345T, containing esterase-encoding genes.</title>
        <authorList>
            <person name="Cheng H."/>
            <person name="Wu Y.-H."/>
            <person name="Jian S.-L."/>
            <person name="Huo Y.-Y."/>
            <person name="Wang C.-S."/>
            <person name="Xu X.-W."/>
        </authorList>
    </citation>
    <scope>NUCLEOTIDE SEQUENCE [LARGE SCALE GENOMIC DNA]</scope>
    <source>
        <strain evidence="1 2">JCM 16345</strain>
    </source>
</reference>